<reference evidence="3" key="2">
    <citation type="journal article" date="2022" name="Nat. Biotechnol.">
        <title>Carbon-negative production of acetone and isopropanol by gas fermentation at industrial pilot scale.</title>
        <authorList>
            <person name="Liew F.E."/>
            <person name="Nogle R."/>
            <person name="Abdalla T."/>
            <person name="Rasor B.J."/>
            <person name="Canter C."/>
            <person name="Jensen R.O."/>
            <person name="Wang L."/>
            <person name="Strutz J."/>
            <person name="Chirania P."/>
            <person name="De Tissera S."/>
            <person name="Mueller A.P."/>
            <person name="Ruan Z."/>
            <person name="Gao A."/>
            <person name="Tran L."/>
            <person name="Engle N.L."/>
            <person name="Bromley J.C."/>
            <person name="Daniell J."/>
            <person name="Conrado R."/>
            <person name="Tschaplinski T.J."/>
            <person name="Giannone R.J."/>
            <person name="Hettich R.L."/>
            <person name="Karim A.S."/>
            <person name="Simpson S.D."/>
            <person name="Brown S.D."/>
            <person name="Leang C."/>
            <person name="Jewett M.C."/>
            <person name="Kopke M."/>
        </authorList>
    </citation>
    <scope>NUCLEOTIDE SEQUENCE</scope>
    <source>
        <strain evidence="3">DJ080</strain>
    </source>
</reference>
<feature type="compositionally biased region" description="Basic and acidic residues" evidence="1">
    <location>
        <begin position="29"/>
        <end position="48"/>
    </location>
</feature>
<dbReference type="RefSeq" id="WP_173711416.1">
    <property type="nucleotide sequence ID" value="NZ_JABSWW010000001.1"/>
</dbReference>
<dbReference type="Proteomes" id="UP001193748">
    <property type="component" value="Unassembled WGS sequence"/>
</dbReference>
<keyword evidence="2" id="KW-0732">Signal</keyword>
<feature type="chain" id="PRO_5043656630" description="Lipoprotein" evidence="2">
    <location>
        <begin position="18"/>
        <end position="181"/>
    </location>
</feature>
<reference evidence="3" key="1">
    <citation type="submission" date="2020-05" db="EMBL/GenBank/DDBJ databases">
        <authorList>
            <person name="Brown S."/>
            <person name="Huntemann M."/>
            <person name="Clum A."/>
            <person name="Spunde A."/>
            <person name="Palaniappan K."/>
            <person name="Ritter S."/>
            <person name="Mikhailova N."/>
            <person name="Chen I.-M."/>
            <person name="Stamatis D."/>
            <person name="Reddy T."/>
            <person name="O'Malley R."/>
            <person name="Daum C."/>
            <person name="Shapiro N."/>
            <person name="Ivanova N."/>
            <person name="Kyrpides N."/>
            <person name="Woyke T."/>
        </authorList>
    </citation>
    <scope>NUCLEOTIDE SEQUENCE</scope>
    <source>
        <strain evidence="3">DJ080</strain>
    </source>
</reference>
<organism evidence="3 4">
    <name type="scientific">Clostridium beijerinckii</name>
    <name type="common">Clostridium MP</name>
    <dbReference type="NCBI Taxonomy" id="1520"/>
    <lineage>
        <taxon>Bacteria</taxon>
        <taxon>Bacillati</taxon>
        <taxon>Bacillota</taxon>
        <taxon>Clostridia</taxon>
        <taxon>Eubacteriales</taxon>
        <taxon>Clostridiaceae</taxon>
        <taxon>Clostridium</taxon>
    </lineage>
</organism>
<evidence type="ECO:0000256" key="2">
    <source>
        <dbReference type="SAM" id="SignalP"/>
    </source>
</evidence>
<dbReference type="EMBL" id="JABSWW010000001">
    <property type="protein sequence ID" value="NRT90072.1"/>
    <property type="molecule type" value="Genomic_DNA"/>
</dbReference>
<accession>A0AAX0B558</accession>
<feature type="region of interest" description="Disordered" evidence="1">
    <location>
        <begin position="25"/>
        <end position="48"/>
    </location>
</feature>
<evidence type="ECO:0008006" key="5">
    <source>
        <dbReference type="Google" id="ProtNLM"/>
    </source>
</evidence>
<evidence type="ECO:0000256" key="1">
    <source>
        <dbReference type="SAM" id="MobiDB-lite"/>
    </source>
</evidence>
<gene>
    <name evidence="3" type="ORF">B0H41_003751</name>
</gene>
<feature type="signal peptide" evidence="2">
    <location>
        <begin position="1"/>
        <end position="17"/>
    </location>
</feature>
<comment type="caution">
    <text evidence="3">The sequence shown here is derived from an EMBL/GenBank/DDBJ whole genome shotgun (WGS) entry which is preliminary data.</text>
</comment>
<dbReference type="AlphaFoldDB" id="A0AAX0B558"/>
<dbReference type="PROSITE" id="PS51257">
    <property type="entry name" value="PROKAR_LIPOPROTEIN"/>
    <property type="match status" value="1"/>
</dbReference>
<sequence>MKKSTIAILLVSFFALSSLIGCSNSNKATKSETKESIKQETAKTEEPKKEVDARITKDYIESKLSDKKVKIINISKSGDNYYTIDFKVREVASDSYYEKNILEEIEQISQVLSDASLVQGNEFFFEAKGPGKDKSGNAVDMNYATALAKGDDLAKCKFDDMKIDGIKDALESFGLNQSLKK</sequence>
<protein>
    <recommendedName>
        <fullName evidence="5">Lipoprotein</fullName>
    </recommendedName>
</protein>
<proteinExistence type="predicted"/>
<evidence type="ECO:0000313" key="3">
    <source>
        <dbReference type="EMBL" id="NRT90072.1"/>
    </source>
</evidence>
<name>A0AAX0B558_CLOBE</name>
<evidence type="ECO:0000313" key="4">
    <source>
        <dbReference type="Proteomes" id="UP001193748"/>
    </source>
</evidence>